<dbReference type="EMBL" id="LECT01000039">
    <property type="protein sequence ID" value="KLU03189.1"/>
    <property type="molecule type" value="Genomic_DNA"/>
</dbReference>
<dbReference type="Proteomes" id="UP000036367">
    <property type="component" value="Unassembled WGS sequence"/>
</dbReference>
<evidence type="ECO:0000313" key="1">
    <source>
        <dbReference type="EMBL" id="KLU03189.1"/>
    </source>
</evidence>
<comment type="caution">
    <text evidence="1">The sequence shown here is derived from an EMBL/GenBank/DDBJ whole genome shotgun (WGS) entry which is preliminary data.</text>
</comment>
<proteinExistence type="predicted"/>
<dbReference type="AlphaFoldDB" id="A0A0J1EC27"/>
<accession>A0A0J1EC27</accession>
<sequence>MLQEPWTKSAMNFNGCTNDYISHFIWFHLNLQQRDIFTFHSPRCSAPPPLRVSTFASINHTTFPWIGRQRFQPTLRKDGNVCIGATGPNRLPLTITQ</sequence>
<protein>
    <submittedName>
        <fullName evidence="1">Uncharacterized protein</fullName>
    </submittedName>
</protein>
<organism evidence="1 2">
    <name type="scientific">Rhodopirellula islandica</name>
    <dbReference type="NCBI Taxonomy" id="595434"/>
    <lineage>
        <taxon>Bacteria</taxon>
        <taxon>Pseudomonadati</taxon>
        <taxon>Planctomycetota</taxon>
        <taxon>Planctomycetia</taxon>
        <taxon>Pirellulales</taxon>
        <taxon>Pirellulaceae</taxon>
        <taxon>Rhodopirellula</taxon>
    </lineage>
</organism>
<keyword evidence="2" id="KW-1185">Reference proteome</keyword>
<gene>
    <name evidence="1" type="ORF">RISK_004778</name>
</gene>
<name>A0A0J1EC27_RHOIS</name>
<reference evidence="1" key="1">
    <citation type="submission" date="2015-05" db="EMBL/GenBank/DDBJ databases">
        <title>Permanent draft genome of Rhodopirellula islandicus K833.</title>
        <authorList>
            <person name="Kizina J."/>
            <person name="Richter M."/>
            <person name="Glockner F.O."/>
            <person name="Harder J."/>
        </authorList>
    </citation>
    <scope>NUCLEOTIDE SEQUENCE [LARGE SCALE GENOMIC DNA]</scope>
    <source>
        <strain evidence="1">K833</strain>
    </source>
</reference>
<evidence type="ECO:0000313" key="2">
    <source>
        <dbReference type="Proteomes" id="UP000036367"/>
    </source>
</evidence>